<evidence type="ECO:0000256" key="1">
    <source>
        <dbReference type="ARBA" id="ARBA00001913"/>
    </source>
</evidence>
<dbReference type="GO" id="GO:0046872">
    <property type="term" value="F:metal ion binding"/>
    <property type="evidence" value="ECO:0007669"/>
    <property type="project" value="UniProtKB-KW"/>
</dbReference>
<sequence length="426" mass="47484">MANPNDPTLRSWIDIPPTSDFPIQNLPFGVFETPERGTRLGVAIGEYVLDLYAVCQYGFFEDLDLGPAQPKVFRRRSLNAFIAMGRPTWRAVRQRVSELLRHDNPALREEEAMRACLLRQSEVEMLRPVKPNNYTDFYSSIEHATNVGTMFRDPNNALLPNWRHIPIGYHGRASSIVVSGTPIRRPNGQRKAPDAEAPTFGPSQQLDFELEVAFVSGRSTELGSPVPIQYAEEHIFGLVLFNDWSARDIQAWEYVPLGPFLGKSFGSSISPWVVTLDALEPFRTAGPVQEPEPLLYLRQLDAHNFDINLEVAIQPENAPQTVVSQTNFRHMYWSMAQQLTHQTSNGCNLQVGDLYASGTISGSTPDSLGSMLELAWKGTRPVPLADGSERKFLLDGDTVTMRGFAEKDGVRVGFGEVSGRILPAII</sequence>
<feature type="binding site" evidence="13">
    <location>
        <position position="138"/>
    </location>
    <ligand>
        <name>substrate</name>
    </ligand>
</feature>
<dbReference type="GO" id="GO:0004334">
    <property type="term" value="F:fumarylacetoacetase activity"/>
    <property type="evidence" value="ECO:0007669"/>
    <property type="project" value="UniProtKB-EC"/>
</dbReference>
<evidence type="ECO:0000256" key="12">
    <source>
        <dbReference type="PIRSR" id="PIRSR605959-1"/>
    </source>
</evidence>
<dbReference type="EC" id="3.7.1.2" evidence="5"/>
<comment type="pathway">
    <text evidence="3">Amino-acid degradation; L-phenylalanine degradation; acetoacetate and fumarate from L-phenylalanine: step 6/6.</text>
</comment>
<dbReference type="Pfam" id="PF01557">
    <property type="entry name" value="FAA_hydrolase"/>
    <property type="match status" value="1"/>
</dbReference>
<dbReference type="InterPro" id="IPR011234">
    <property type="entry name" value="Fumarylacetoacetase-like_C"/>
</dbReference>
<evidence type="ECO:0000256" key="11">
    <source>
        <dbReference type="ARBA" id="ARBA00023232"/>
    </source>
</evidence>
<dbReference type="SUPFAM" id="SSF63433">
    <property type="entry name" value="Fumarylacetoacetate hydrolase, FAH, N-terminal domain"/>
    <property type="match status" value="1"/>
</dbReference>
<evidence type="ECO:0000256" key="4">
    <source>
        <dbReference type="ARBA" id="ARBA00010211"/>
    </source>
</evidence>
<keyword evidence="10" id="KW-0828">Tyrosine catabolism</keyword>
<dbReference type="InterPro" id="IPR036663">
    <property type="entry name" value="Fumarylacetoacetase_C_sf"/>
</dbReference>
<feature type="binding site" evidence="13">
    <location>
        <position position="254"/>
    </location>
    <ligand>
        <name>substrate</name>
    </ligand>
</feature>
<organism evidence="18 19">
    <name type="scientific">Hymenobacter qilianensis</name>
    <dbReference type="NCBI Taxonomy" id="1385715"/>
    <lineage>
        <taxon>Bacteria</taxon>
        <taxon>Pseudomonadati</taxon>
        <taxon>Bacteroidota</taxon>
        <taxon>Cytophagia</taxon>
        <taxon>Cytophagales</taxon>
        <taxon>Hymenobacteraceae</taxon>
        <taxon>Hymenobacter</taxon>
    </lineage>
</organism>
<evidence type="ECO:0000256" key="2">
    <source>
        <dbReference type="ARBA" id="ARBA00001946"/>
    </source>
</evidence>
<dbReference type="Gene3D" id="3.90.850.10">
    <property type="entry name" value="Fumarylacetoacetase-like, C-terminal domain"/>
    <property type="match status" value="1"/>
</dbReference>
<evidence type="ECO:0000256" key="14">
    <source>
        <dbReference type="PIRSR" id="PIRSR605959-3"/>
    </source>
</evidence>
<proteinExistence type="inferred from homology"/>
<feature type="binding site" evidence="14">
    <location>
        <position position="243"/>
    </location>
    <ligand>
        <name>Ca(2+)</name>
        <dbReference type="ChEBI" id="CHEBI:29108"/>
    </ligand>
</feature>
<dbReference type="Pfam" id="PF09298">
    <property type="entry name" value="FAA_hydrolase_N"/>
    <property type="match status" value="1"/>
</dbReference>
<dbReference type="Proteomes" id="UP000516093">
    <property type="component" value="Chromosome"/>
</dbReference>
<feature type="region of interest" description="Disordered" evidence="15">
    <location>
        <begin position="181"/>
        <end position="200"/>
    </location>
</feature>
<dbReference type="KEGG" id="hqi:H9L05_18565"/>
<dbReference type="PANTHER" id="PTHR43069:SF2">
    <property type="entry name" value="FUMARYLACETOACETASE"/>
    <property type="match status" value="1"/>
</dbReference>
<dbReference type="InterPro" id="IPR015377">
    <property type="entry name" value="Fumarylacetoacetase_N"/>
</dbReference>
<keyword evidence="19" id="KW-1185">Reference proteome</keyword>
<dbReference type="GO" id="GO:0006572">
    <property type="term" value="P:L-tyrosine catabolic process"/>
    <property type="evidence" value="ECO:0007669"/>
    <property type="project" value="UniProtKB-KW"/>
</dbReference>
<feature type="binding site" evidence="14">
    <location>
        <position position="209"/>
    </location>
    <ligand>
        <name>Ca(2+)</name>
        <dbReference type="ChEBI" id="CHEBI:29108"/>
    </ligand>
</feature>
<keyword evidence="9 14" id="KW-0460">Magnesium</keyword>
<evidence type="ECO:0000256" key="5">
    <source>
        <dbReference type="ARBA" id="ARBA00012094"/>
    </source>
</evidence>
<protein>
    <recommendedName>
        <fullName evidence="5">fumarylacetoacetase</fullName>
        <ecNumber evidence="5">3.7.1.2</ecNumber>
    </recommendedName>
</protein>
<evidence type="ECO:0000259" key="17">
    <source>
        <dbReference type="Pfam" id="PF09298"/>
    </source>
</evidence>
<feature type="binding site" evidence="14">
    <location>
        <position position="211"/>
    </location>
    <ligand>
        <name>Ca(2+)</name>
        <dbReference type="ChEBI" id="CHEBI:29108"/>
    </ligand>
</feature>
<dbReference type="GO" id="GO:0006559">
    <property type="term" value="P:L-phenylalanine catabolic process"/>
    <property type="evidence" value="ECO:0007669"/>
    <property type="project" value="UniProtKB-UniPathway"/>
</dbReference>
<feature type="domain" description="Fumarylacetoacetase-like C-terminal" evidence="16">
    <location>
        <begin position="134"/>
        <end position="403"/>
    </location>
</feature>
<dbReference type="InterPro" id="IPR005959">
    <property type="entry name" value="Fumarylacetoacetase"/>
</dbReference>
<feature type="binding site" evidence="13">
    <location>
        <position position="359"/>
    </location>
    <ligand>
        <name>substrate</name>
    </ligand>
</feature>
<dbReference type="RefSeq" id="WP_187734337.1">
    <property type="nucleotide sequence ID" value="NZ_BMFN01000002.1"/>
</dbReference>
<feature type="binding site" evidence="14">
    <location>
        <position position="243"/>
    </location>
    <ligand>
        <name>Mg(2+)</name>
        <dbReference type="ChEBI" id="CHEBI:18420"/>
    </ligand>
</feature>
<dbReference type="InterPro" id="IPR036462">
    <property type="entry name" value="Fumarylacetoacetase_N_sf"/>
</dbReference>
<comment type="cofactor">
    <cofactor evidence="2 14">
        <name>Mg(2+)</name>
        <dbReference type="ChEBI" id="CHEBI:18420"/>
    </cofactor>
</comment>
<dbReference type="FunFam" id="3.90.850.10:FF:000004">
    <property type="entry name" value="Fumarylacetoacetase"/>
    <property type="match status" value="1"/>
</dbReference>
<feature type="active site" description="Proton acceptor" evidence="12">
    <location>
        <position position="143"/>
    </location>
</feature>
<keyword evidence="6 14" id="KW-0479">Metal-binding</keyword>
<gene>
    <name evidence="18" type="primary">fahA</name>
    <name evidence="18" type="ORF">H9L05_18565</name>
</gene>
<evidence type="ECO:0000256" key="9">
    <source>
        <dbReference type="ARBA" id="ARBA00022842"/>
    </source>
</evidence>
<evidence type="ECO:0000259" key="16">
    <source>
        <dbReference type="Pfam" id="PF01557"/>
    </source>
</evidence>
<comment type="similarity">
    <text evidence="4">Belongs to the FAH family.</text>
</comment>
<dbReference type="SUPFAM" id="SSF56529">
    <property type="entry name" value="FAH"/>
    <property type="match status" value="1"/>
</dbReference>
<dbReference type="AlphaFoldDB" id="A0A7H0H0W1"/>
<evidence type="ECO:0000256" key="6">
    <source>
        <dbReference type="ARBA" id="ARBA00022723"/>
    </source>
</evidence>
<dbReference type="PANTHER" id="PTHR43069">
    <property type="entry name" value="FUMARYLACETOACETASE"/>
    <property type="match status" value="1"/>
</dbReference>
<dbReference type="Gene3D" id="2.30.30.230">
    <property type="entry name" value="Fumarylacetoacetase, N-terminal domain"/>
    <property type="match status" value="1"/>
</dbReference>
<evidence type="ECO:0000256" key="3">
    <source>
        <dbReference type="ARBA" id="ARBA00004782"/>
    </source>
</evidence>
<feature type="binding site" evidence="14">
    <location>
        <position position="267"/>
    </location>
    <ligand>
        <name>Mg(2+)</name>
        <dbReference type="ChEBI" id="CHEBI:18420"/>
    </ligand>
</feature>
<evidence type="ECO:0000256" key="7">
    <source>
        <dbReference type="ARBA" id="ARBA00022801"/>
    </source>
</evidence>
<evidence type="ECO:0000256" key="13">
    <source>
        <dbReference type="PIRSR" id="PIRSR605959-2"/>
    </source>
</evidence>
<keyword evidence="11" id="KW-0585">Phenylalanine catabolism</keyword>
<accession>A0A7H0H0W1</accession>
<keyword evidence="8 14" id="KW-0106">Calcium</keyword>
<feature type="binding site" evidence="14">
    <location>
        <position position="136"/>
    </location>
    <ligand>
        <name>Ca(2+)</name>
        <dbReference type="ChEBI" id="CHEBI:29108"/>
    </ligand>
</feature>
<dbReference type="EMBL" id="CP060784">
    <property type="protein sequence ID" value="QNP54177.1"/>
    <property type="molecule type" value="Genomic_DNA"/>
</dbReference>
<dbReference type="UniPathway" id="UPA00139">
    <property type="reaction ID" value="UER00341"/>
</dbReference>
<dbReference type="GO" id="GO:1902000">
    <property type="term" value="P:homogentisate catabolic process"/>
    <property type="evidence" value="ECO:0007669"/>
    <property type="project" value="TreeGrafter"/>
</dbReference>
<feature type="domain" description="Fumarylacetoacetase N-terminal" evidence="17">
    <location>
        <begin position="24"/>
        <end position="126"/>
    </location>
</feature>
<name>A0A7H0H0W1_9BACT</name>
<evidence type="ECO:0000313" key="18">
    <source>
        <dbReference type="EMBL" id="QNP54177.1"/>
    </source>
</evidence>
<evidence type="ECO:0000313" key="19">
    <source>
        <dbReference type="Proteomes" id="UP000516093"/>
    </source>
</evidence>
<feature type="binding site" evidence="13">
    <location>
        <position position="152"/>
    </location>
    <ligand>
        <name>substrate</name>
    </ligand>
</feature>
<reference evidence="18 19" key="1">
    <citation type="submission" date="2020-08" db="EMBL/GenBank/DDBJ databases">
        <title>Genome sequence of Hymenobacter qilianensis JCM 19763T.</title>
        <authorList>
            <person name="Hyun D.-W."/>
            <person name="Bae J.-W."/>
        </authorList>
    </citation>
    <scope>NUCLEOTIDE SEQUENCE [LARGE SCALE GENOMIC DNA]</scope>
    <source>
        <strain evidence="18 19">JCM 19763</strain>
    </source>
</reference>
<evidence type="ECO:0000256" key="8">
    <source>
        <dbReference type="ARBA" id="ARBA00022837"/>
    </source>
</evidence>
<evidence type="ECO:0000256" key="15">
    <source>
        <dbReference type="SAM" id="MobiDB-lite"/>
    </source>
</evidence>
<feature type="binding site" evidence="13">
    <location>
        <position position="250"/>
    </location>
    <ligand>
        <name>substrate</name>
    </ligand>
</feature>
<keyword evidence="7 18" id="KW-0378">Hydrolase</keyword>
<dbReference type="NCBIfam" id="TIGR01266">
    <property type="entry name" value="fum_ac_acetase"/>
    <property type="match status" value="1"/>
</dbReference>
<feature type="binding site" evidence="14">
    <location>
        <position position="263"/>
    </location>
    <ligand>
        <name>Mg(2+)</name>
        <dbReference type="ChEBI" id="CHEBI:18420"/>
    </ligand>
</feature>
<evidence type="ECO:0000256" key="10">
    <source>
        <dbReference type="ARBA" id="ARBA00022878"/>
    </source>
</evidence>
<comment type="cofactor">
    <cofactor evidence="1 14">
        <name>Ca(2+)</name>
        <dbReference type="ChEBI" id="CHEBI:29108"/>
    </cofactor>
</comment>